<dbReference type="CDD" id="cd06583">
    <property type="entry name" value="PGRP"/>
    <property type="match status" value="1"/>
</dbReference>
<dbReference type="SUPFAM" id="SSF55846">
    <property type="entry name" value="N-acetylmuramoyl-L-alanine amidase-like"/>
    <property type="match status" value="1"/>
</dbReference>
<dbReference type="SMART" id="SM00644">
    <property type="entry name" value="Ami_2"/>
    <property type="match status" value="1"/>
</dbReference>
<reference evidence="2 3" key="1">
    <citation type="submission" date="2012-12" db="EMBL/GenBank/DDBJ databases">
        <title>Whole genome shotgun sequence of Gordonia sihwensis NBRC 108236.</title>
        <authorList>
            <person name="Yoshida I."/>
            <person name="Hosoyama A."/>
            <person name="Tsuchikane K."/>
            <person name="Ando Y."/>
            <person name="Baba S."/>
            <person name="Ohji S."/>
            <person name="Hamada M."/>
            <person name="Tamura T."/>
            <person name="Yamazoe A."/>
            <person name="Yamazaki S."/>
            <person name="Fujita N."/>
        </authorList>
    </citation>
    <scope>NUCLEOTIDE SEQUENCE [LARGE SCALE GENOMIC DNA]</scope>
    <source>
        <strain evidence="2 3">NBRC 108236</strain>
    </source>
</reference>
<dbReference type="GO" id="GO:0009253">
    <property type="term" value="P:peptidoglycan catabolic process"/>
    <property type="evidence" value="ECO:0007669"/>
    <property type="project" value="InterPro"/>
</dbReference>
<dbReference type="EMBL" id="BANU01000030">
    <property type="protein sequence ID" value="GAC62197.1"/>
    <property type="molecule type" value="Genomic_DNA"/>
</dbReference>
<keyword evidence="3" id="KW-1185">Reference proteome</keyword>
<sequence length="396" mass="43272">MSTSDDYAREVIRAGHDMGVSPRGIVIGLATCIVEVGYPLRMYANRKVPESLLLPHDAVGDDGYSVGLFQQQIRRGASGEWWWSDCATCMNPYKSARLFFERLTKRDYNRGDPGAHAQAVQGSAFPDRYGKRMAEAQQLYDRLSGGPVSTYYDSDRSAEFGFGGPRPVSGLRGVCIHTTESGKSATATARTADDVTTYQATSQTGSYNVMVGVDGKRILQNTDDWQTWSTGNKGNDILLHVCVVGNASQTRAEWLAQDKMLRAVGGVIGHWCRLYGWPIKKVDAAHLPGVLGHVDTRVWGGTDHTDPGPNFPYDVVLAYAQGAPTDEEIDMASAADLERKLDLILDQIGPKLPGWGPQSSFGKDAQGRELTLRDGVIAKLDRMQADIDAIRKAVTK</sequence>
<protein>
    <recommendedName>
        <fullName evidence="1">N-acetylmuramoyl-L-alanine amidase domain-containing protein</fullName>
    </recommendedName>
</protein>
<gene>
    <name evidence="2" type="ORF">GSI01S_30_00050</name>
</gene>
<dbReference type="eggNOG" id="COG0791">
    <property type="taxonomic scope" value="Bacteria"/>
</dbReference>
<name>L7LPX4_9ACTN</name>
<dbReference type="InterPro" id="IPR002502">
    <property type="entry name" value="Amidase_domain"/>
</dbReference>
<dbReference type="InterPro" id="IPR036505">
    <property type="entry name" value="Amidase/PGRP_sf"/>
</dbReference>
<dbReference type="Gene3D" id="3.40.80.10">
    <property type="entry name" value="Peptidoglycan recognition protein-like"/>
    <property type="match status" value="1"/>
</dbReference>
<evidence type="ECO:0000313" key="3">
    <source>
        <dbReference type="Proteomes" id="UP000035083"/>
    </source>
</evidence>
<dbReference type="RefSeq" id="WP_006897600.1">
    <property type="nucleotide sequence ID" value="NZ_BANU01000030.1"/>
</dbReference>
<feature type="domain" description="N-acetylmuramoyl-L-alanine amidase" evidence="1">
    <location>
        <begin position="160"/>
        <end position="308"/>
    </location>
</feature>
<accession>L7LPX4</accession>
<organism evidence="2 3">
    <name type="scientific">Gordonia sihwensis NBRC 108236</name>
    <dbReference type="NCBI Taxonomy" id="1223544"/>
    <lineage>
        <taxon>Bacteria</taxon>
        <taxon>Bacillati</taxon>
        <taxon>Actinomycetota</taxon>
        <taxon>Actinomycetes</taxon>
        <taxon>Mycobacteriales</taxon>
        <taxon>Gordoniaceae</taxon>
        <taxon>Gordonia</taxon>
    </lineage>
</organism>
<evidence type="ECO:0000259" key="1">
    <source>
        <dbReference type="SMART" id="SM00644"/>
    </source>
</evidence>
<dbReference type="GO" id="GO:0008745">
    <property type="term" value="F:N-acetylmuramoyl-L-alanine amidase activity"/>
    <property type="evidence" value="ECO:0007669"/>
    <property type="project" value="InterPro"/>
</dbReference>
<proteinExistence type="predicted"/>
<dbReference type="AlphaFoldDB" id="L7LPX4"/>
<dbReference type="Proteomes" id="UP000035083">
    <property type="component" value="Unassembled WGS sequence"/>
</dbReference>
<dbReference type="Pfam" id="PF01510">
    <property type="entry name" value="Amidase_2"/>
    <property type="match status" value="1"/>
</dbReference>
<comment type="caution">
    <text evidence="2">The sequence shown here is derived from an EMBL/GenBank/DDBJ whole genome shotgun (WGS) entry which is preliminary data.</text>
</comment>
<evidence type="ECO:0000313" key="2">
    <source>
        <dbReference type="EMBL" id="GAC62197.1"/>
    </source>
</evidence>